<dbReference type="Proteomes" id="UP000636479">
    <property type="component" value="Unassembled WGS sequence"/>
</dbReference>
<evidence type="ECO:0000313" key="3">
    <source>
        <dbReference type="Proteomes" id="UP000636479"/>
    </source>
</evidence>
<keyword evidence="3" id="KW-1185">Reference proteome</keyword>
<feature type="region of interest" description="Disordered" evidence="1">
    <location>
        <begin position="64"/>
        <end position="112"/>
    </location>
</feature>
<name>A0A8H6SMR4_9AGAR</name>
<dbReference type="AlphaFoldDB" id="A0A8H6SMR4"/>
<evidence type="ECO:0000313" key="2">
    <source>
        <dbReference type="EMBL" id="KAF7302179.1"/>
    </source>
</evidence>
<dbReference type="GeneID" id="59347051"/>
<feature type="compositionally biased region" description="Pro residues" evidence="1">
    <location>
        <begin position="323"/>
        <end position="335"/>
    </location>
</feature>
<accession>A0A8H6SMR4</accession>
<gene>
    <name evidence="2" type="ORF">MIND_00784800</name>
</gene>
<feature type="region of interest" description="Disordered" evidence="1">
    <location>
        <begin position="1"/>
        <end position="31"/>
    </location>
</feature>
<feature type="compositionally biased region" description="Low complexity" evidence="1">
    <location>
        <begin position="1"/>
        <end position="10"/>
    </location>
</feature>
<dbReference type="EMBL" id="JACAZF010000006">
    <property type="protein sequence ID" value="KAF7302179.1"/>
    <property type="molecule type" value="Genomic_DNA"/>
</dbReference>
<organism evidence="2 3">
    <name type="scientific">Mycena indigotica</name>
    <dbReference type="NCBI Taxonomy" id="2126181"/>
    <lineage>
        <taxon>Eukaryota</taxon>
        <taxon>Fungi</taxon>
        <taxon>Dikarya</taxon>
        <taxon>Basidiomycota</taxon>
        <taxon>Agaricomycotina</taxon>
        <taxon>Agaricomycetes</taxon>
        <taxon>Agaricomycetidae</taxon>
        <taxon>Agaricales</taxon>
        <taxon>Marasmiineae</taxon>
        <taxon>Mycenaceae</taxon>
        <taxon>Mycena</taxon>
    </lineage>
</organism>
<reference evidence="2" key="1">
    <citation type="submission" date="2020-05" db="EMBL/GenBank/DDBJ databases">
        <title>Mycena genomes resolve the evolution of fungal bioluminescence.</title>
        <authorList>
            <person name="Tsai I.J."/>
        </authorList>
    </citation>
    <scope>NUCLEOTIDE SEQUENCE</scope>
    <source>
        <strain evidence="2">171206Taipei</strain>
    </source>
</reference>
<protein>
    <submittedName>
        <fullName evidence="2">Uncharacterized protein</fullName>
    </submittedName>
</protein>
<evidence type="ECO:0000256" key="1">
    <source>
        <dbReference type="SAM" id="MobiDB-lite"/>
    </source>
</evidence>
<comment type="caution">
    <text evidence="2">The sequence shown here is derived from an EMBL/GenBank/DDBJ whole genome shotgun (WGS) entry which is preliminary data.</text>
</comment>
<feature type="region of interest" description="Disordered" evidence="1">
    <location>
        <begin position="317"/>
        <end position="336"/>
    </location>
</feature>
<proteinExistence type="predicted"/>
<dbReference type="RefSeq" id="XP_037220179.1">
    <property type="nucleotide sequence ID" value="XM_037364535.1"/>
</dbReference>
<sequence length="488" mass="53426">MQNDPLLPKLIPLPRPNLPTGAYRSPSPSRRTNVAMIYARPSYSAFKEINAADEARRRAEFVTPELDDAATHSGLTPPTPTPTSFPSKQARLLDPHSPDDDSGDGEEYQMKESKVGEAQLGDDFVENNLLSANQHPDLTMVDALAYINFESALEDPAVNDALEKLFNSPAFYEAAELVLLPEETPDLVPYAKDLVLYMNDQAINDEHLVPGGGARLADDTVFRKTFLTALESSAPTAASELLGVNSNNRGSFDSDIIPVFSKPSAVENNLSPANQYPDPTMVDALAYTNLESASENLAVNDALDKLFNTPAFYNARSDSALTPPTPKPTRLPPRPARQLEFETASNLSEDEEDEFNDHLLSSHRPPPRIFRIFLTKLCQWGQQVAIAFVEIPGALLDDQTKEILDNLFDNPMFRAVLSRAAETINSPSVNDPSVNLSDEILTLLNTQAFTDPNLISQDGGPSTAVTRAHLAALHVPSPPNMLLTQQWP</sequence>